<dbReference type="Proteomes" id="UP001054821">
    <property type="component" value="Chromosome 3"/>
</dbReference>
<dbReference type="PANTHER" id="PTHR11439">
    <property type="entry name" value="GAG-POL-RELATED RETROTRANSPOSON"/>
    <property type="match status" value="1"/>
</dbReference>
<dbReference type="EMBL" id="JAJFAZ020000003">
    <property type="protein sequence ID" value="KAI5338403.1"/>
    <property type="molecule type" value="Genomic_DNA"/>
</dbReference>
<evidence type="ECO:0000313" key="2">
    <source>
        <dbReference type="Proteomes" id="UP001054821"/>
    </source>
</evidence>
<organism evidence="1 2">
    <name type="scientific">Prunus dulcis</name>
    <name type="common">Almond</name>
    <name type="synonym">Amygdalus dulcis</name>
    <dbReference type="NCBI Taxonomy" id="3755"/>
    <lineage>
        <taxon>Eukaryota</taxon>
        <taxon>Viridiplantae</taxon>
        <taxon>Streptophyta</taxon>
        <taxon>Embryophyta</taxon>
        <taxon>Tracheophyta</taxon>
        <taxon>Spermatophyta</taxon>
        <taxon>Magnoliopsida</taxon>
        <taxon>eudicotyledons</taxon>
        <taxon>Gunneridae</taxon>
        <taxon>Pentapetalae</taxon>
        <taxon>rosids</taxon>
        <taxon>fabids</taxon>
        <taxon>Rosales</taxon>
        <taxon>Rosaceae</taxon>
        <taxon>Amygdaloideae</taxon>
        <taxon>Amygdaleae</taxon>
        <taxon>Prunus</taxon>
    </lineage>
</organism>
<name>A0AAD4W7Q1_PRUDU</name>
<sequence length="211" mass="23731">MKSEMNSMYANQVWTLVDPPEGIVPIGNKWVFKRKKGSDGMLTSVKLWLSKTFSMKDLRNASYIVGNWIISIPVCGQGAQKIPNGTFQEGFSASQTWLDISYAVSITSRYQSNPGSEYWSAVKTVLKYLRRAKDMFLVYGGNPELLVEGYINSYFKSDVDDRKSTTGYVFTLNGGAINWRCCKQSTTADFITEAECIATSEAAREAIWMRN</sequence>
<keyword evidence="2" id="KW-1185">Reference proteome</keyword>
<dbReference type="CDD" id="cd09272">
    <property type="entry name" value="RNase_HI_RT_Ty1"/>
    <property type="match status" value="1"/>
</dbReference>
<evidence type="ECO:0000313" key="1">
    <source>
        <dbReference type="EMBL" id="KAI5338403.1"/>
    </source>
</evidence>
<dbReference type="PANTHER" id="PTHR11439:SF467">
    <property type="entry name" value="INTEGRASE CATALYTIC DOMAIN-CONTAINING PROTEIN"/>
    <property type="match status" value="1"/>
</dbReference>
<protein>
    <recommendedName>
        <fullName evidence="3">Gag/pol protein</fullName>
    </recommendedName>
</protein>
<dbReference type="AlphaFoldDB" id="A0AAD4W7Q1"/>
<reference evidence="1 2" key="1">
    <citation type="journal article" date="2022" name="G3 (Bethesda)">
        <title>Whole-genome sequence and methylome profiling of the almond [Prunus dulcis (Mill.) D.A. Webb] cultivar 'Nonpareil'.</title>
        <authorList>
            <person name="D'Amico-Willman K.M."/>
            <person name="Ouma W.Z."/>
            <person name="Meulia T."/>
            <person name="Sideli G.M."/>
            <person name="Gradziel T.M."/>
            <person name="Fresnedo-Ramirez J."/>
        </authorList>
    </citation>
    <scope>NUCLEOTIDE SEQUENCE [LARGE SCALE GENOMIC DNA]</scope>
    <source>
        <strain evidence="1">Clone GOH B32 T37-40</strain>
    </source>
</reference>
<gene>
    <name evidence="1" type="ORF">L3X38_017674</name>
</gene>
<evidence type="ECO:0008006" key="3">
    <source>
        <dbReference type="Google" id="ProtNLM"/>
    </source>
</evidence>
<comment type="caution">
    <text evidence="1">The sequence shown here is derived from an EMBL/GenBank/DDBJ whole genome shotgun (WGS) entry which is preliminary data.</text>
</comment>
<accession>A0AAD4W7Q1</accession>
<proteinExistence type="predicted"/>